<protein>
    <recommendedName>
        <fullName evidence="4">Phosphopantetheine adenylyltransferase</fullName>
    </recommendedName>
</protein>
<evidence type="ECO:0008006" key="4">
    <source>
        <dbReference type="Google" id="ProtNLM"/>
    </source>
</evidence>
<name>A0A7X6M1N2_9NOCA</name>
<dbReference type="AlphaFoldDB" id="A0A7X6M1N2"/>
<feature type="transmembrane region" description="Helical" evidence="1">
    <location>
        <begin position="48"/>
        <end position="67"/>
    </location>
</feature>
<keyword evidence="1" id="KW-1133">Transmembrane helix</keyword>
<accession>A0A7X6M1N2</accession>
<evidence type="ECO:0000256" key="1">
    <source>
        <dbReference type="SAM" id="Phobius"/>
    </source>
</evidence>
<comment type="caution">
    <text evidence="2">The sequence shown here is derived from an EMBL/GenBank/DDBJ whole genome shotgun (WGS) entry which is preliminary data.</text>
</comment>
<organism evidence="2 3">
    <name type="scientific">Nocardia veterana</name>
    <dbReference type="NCBI Taxonomy" id="132249"/>
    <lineage>
        <taxon>Bacteria</taxon>
        <taxon>Bacillati</taxon>
        <taxon>Actinomycetota</taxon>
        <taxon>Actinomycetes</taxon>
        <taxon>Mycobacteriales</taxon>
        <taxon>Nocardiaceae</taxon>
        <taxon>Nocardia</taxon>
    </lineage>
</organism>
<dbReference type="RefSeq" id="WP_157171605.1">
    <property type="nucleotide sequence ID" value="NZ_CAWPHS010000025.1"/>
</dbReference>
<sequence length="131" mass="13810">MRRGLWGRLAMAAVAVLNLLPAVAVFSVDRAGAAYGIDPVDDEVRLIVRHRGVLFAILGASLLLAVFRPRLRTAAGTANAVSMAGFVALVPFEQPVSPALLRIARLDIAGLILLASAAVALREREGEVRCG</sequence>
<evidence type="ECO:0000313" key="2">
    <source>
        <dbReference type="EMBL" id="NKY88618.1"/>
    </source>
</evidence>
<dbReference type="EMBL" id="JAAXPE010000031">
    <property type="protein sequence ID" value="NKY88618.1"/>
    <property type="molecule type" value="Genomic_DNA"/>
</dbReference>
<keyword evidence="1" id="KW-0812">Transmembrane</keyword>
<dbReference type="Proteomes" id="UP000523447">
    <property type="component" value="Unassembled WGS sequence"/>
</dbReference>
<keyword evidence="3" id="KW-1185">Reference proteome</keyword>
<evidence type="ECO:0000313" key="3">
    <source>
        <dbReference type="Proteomes" id="UP000523447"/>
    </source>
</evidence>
<keyword evidence="1" id="KW-0472">Membrane</keyword>
<reference evidence="2 3" key="1">
    <citation type="submission" date="2020-04" db="EMBL/GenBank/DDBJ databases">
        <title>MicrobeNet Type strains.</title>
        <authorList>
            <person name="Nicholson A.C."/>
        </authorList>
    </citation>
    <scope>NUCLEOTIDE SEQUENCE [LARGE SCALE GENOMIC DNA]</scope>
    <source>
        <strain evidence="2 3">DSM 44445</strain>
    </source>
</reference>
<gene>
    <name evidence="2" type="ORF">HGA07_23715</name>
</gene>
<proteinExistence type="predicted"/>